<dbReference type="Proteomes" id="UP000314294">
    <property type="component" value="Unassembled WGS sequence"/>
</dbReference>
<evidence type="ECO:0000256" key="1">
    <source>
        <dbReference type="SAM" id="MobiDB-lite"/>
    </source>
</evidence>
<evidence type="ECO:0000313" key="2">
    <source>
        <dbReference type="EMBL" id="TNN55793.1"/>
    </source>
</evidence>
<dbReference type="AlphaFoldDB" id="A0A4Z2GSN4"/>
<reference evidence="2 3" key="1">
    <citation type="submission" date="2019-03" db="EMBL/GenBank/DDBJ databases">
        <title>First draft genome of Liparis tanakae, snailfish: a comprehensive survey of snailfish specific genes.</title>
        <authorList>
            <person name="Kim W."/>
            <person name="Song I."/>
            <person name="Jeong J.-H."/>
            <person name="Kim D."/>
            <person name="Kim S."/>
            <person name="Ryu S."/>
            <person name="Song J.Y."/>
            <person name="Lee S.K."/>
        </authorList>
    </citation>
    <scope>NUCLEOTIDE SEQUENCE [LARGE SCALE GENOMIC DNA]</scope>
    <source>
        <tissue evidence="2">Muscle</tissue>
    </source>
</reference>
<dbReference type="EMBL" id="SRLO01000445">
    <property type="protein sequence ID" value="TNN55793.1"/>
    <property type="molecule type" value="Genomic_DNA"/>
</dbReference>
<proteinExistence type="predicted"/>
<gene>
    <name evidence="2" type="ORF">EYF80_033965</name>
</gene>
<organism evidence="2 3">
    <name type="scientific">Liparis tanakae</name>
    <name type="common">Tanaka's snailfish</name>
    <dbReference type="NCBI Taxonomy" id="230148"/>
    <lineage>
        <taxon>Eukaryota</taxon>
        <taxon>Metazoa</taxon>
        <taxon>Chordata</taxon>
        <taxon>Craniata</taxon>
        <taxon>Vertebrata</taxon>
        <taxon>Euteleostomi</taxon>
        <taxon>Actinopterygii</taxon>
        <taxon>Neopterygii</taxon>
        <taxon>Teleostei</taxon>
        <taxon>Neoteleostei</taxon>
        <taxon>Acanthomorphata</taxon>
        <taxon>Eupercaria</taxon>
        <taxon>Perciformes</taxon>
        <taxon>Cottioidei</taxon>
        <taxon>Cottales</taxon>
        <taxon>Liparidae</taxon>
        <taxon>Liparis</taxon>
    </lineage>
</organism>
<feature type="region of interest" description="Disordered" evidence="1">
    <location>
        <begin position="66"/>
        <end position="85"/>
    </location>
</feature>
<evidence type="ECO:0000313" key="3">
    <source>
        <dbReference type="Proteomes" id="UP000314294"/>
    </source>
</evidence>
<accession>A0A4Z2GSN4</accession>
<name>A0A4Z2GSN4_9TELE</name>
<sequence>MGNCEWVNRDVQKHLAQGLRGRRVCGKARASWTGALPVGQQVGLQPWNQTATCTQVAQSTAPDGLVVPRRFPSEEENKQDQMDQEETTQQNIFIIAKARSMGGSVGCSVVLYDAVAFSEVLYGSSHFFTVLYGAYVYFSPPSLLYSSSCSPSCSPSVLLSRRRVGSLLFDPAHSQQQLLRTWGRLVWIGLLQVGGAVLLDHRHVKASKLVC</sequence>
<feature type="compositionally biased region" description="Basic and acidic residues" evidence="1">
    <location>
        <begin position="71"/>
        <end position="81"/>
    </location>
</feature>
<comment type="caution">
    <text evidence="2">The sequence shown here is derived from an EMBL/GenBank/DDBJ whole genome shotgun (WGS) entry which is preliminary data.</text>
</comment>
<keyword evidence="3" id="KW-1185">Reference proteome</keyword>
<protein>
    <submittedName>
        <fullName evidence="2">Uncharacterized protein</fullName>
    </submittedName>
</protein>